<reference evidence="2" key="2">
    <citation type="journal article" date="2013" name="Nat. Commun.">
        <title>Genome of the Chinese tree shrew.</title>
        <authorList>
            <person name="Fan Y."/>
            <person name="Huang Z.Y."/>
            <person name="Cao C.C."/>
            <person name="Chen C.S."/>
            <person name="Chen Y.X."/>
            <person name="Fan D.D."/>
            <person name="He J."/>
            <person name="Hou H.L."/>
            <person name="Hu L."/>
            <person name="Hu X.T."/>
            <person name="Jiang X.T."/>
            <person name="Lai R."/>
            <person name="Lang Y.S."/>
            <person name="Liang B."/>
            <person name="Liao S.G."/>
            <person name="Mu D."/>
            <person name="Ma Y.Y."/>
            <person name="Niu Y.Y."/>
            <person name="Sun X.Q."/>
            <person name="Xia J.Q."/>
            <person name="Xiao J."/>
            <person name="Xiong Z.Q."/>
            <person name="Xu L."/>
            <person name="Yang L."/>
            <person name="Zhang Y."/>
            <person name="Zhao W."/>
            <person name="Zhao X.D."/>
            <person name="Zheng Y.T."/>
            <person name="Zhou J.M."/>
            <person name="Zhu Y.B."/>
            <person name="Zhang G.J."/>
            <person name="Wang J."/>
            <person name="Yao Y.G."/>
        </authorList>
    </citation>
    <scope>NUCLEOTIDE SEQUENCE [LARGE SCALE GENOMIC DNA]</scope>
</reference>
<dbReference type="EMBL" id="KB321112">
    <property type="protein sequence ID" value="ELW47443.1"/>
    <property type="molecule type" value="Genomic_DNA"/>
</dbReference>
<gene>
    <name evidence="1" type="ORF">TREES_T100021066</name>
</gene>
<evidence type="ECO:0000313" key="1">
    <source>
        <dbReference type="EMBL" id="ELW47443.1"/>
    </source>
</evidence>
<organism evidence="1 2">
    <name type="scientific">Tupaia chinensis</name>
    <name type="common">Chinese tree shrew</name>
    <name type="synonym">Tupaia belangeri chinensis</name>
    <dbReference type="NCBI Taxonomy" id="246437"/>
    <lineage>
        <taxon>Eukaryota</taxon>
        <taxon>Metazoa</taxon>
        <taxon>Chordata</taxon>
        <taxon>Craniata</taxon>
        <taxon>Vertebrata</taxon>
        <taxon>Euteleostomi</taxon>
        <taxon>Mammalia</taxon>
        <taxon>Eutheria</taxon>
        <taxon>Euarchontoglires</taxon>
        <taxon>Scandentia</taxon>
        <taxon>Tupaiidae</taxon>
        <taxon>Tupaia</taxon>
    </lineage>
</organism>
<protein>
    <submittedName>
        <fullName evidence="1">Uncharacterized protein</fullName>
    </submittedName>
</protein>
<sequence>MCVQKGYIFQTGTNVGLQETSEQGSEETLEEKYLSGRTFGQTRGDSSKSHAMPVTLGSLGHKIEQMSVTLELLLLAHEGLMVGVFIFGTHMPEKSQSCDATVVHFLAFH</sequence>
<evidence type="ECO:0000313" key="2">
    <source>
        <dbReference type="Proteomes" id="UP000011518"/>
    </source>
</evidence>
<keyword evidence="2" id="KW-1185">Reference proteome</keyword>
<accession>L9JAR5</accession>
<dbReference type="Proteomes" id="UP000011518">
    <property type="component" value="Unassembled WGS sequence"/>
</dbReference>
<reference evidence="2" key="1">
    <citation type="submission" date="2012-07" db="EMBL/GenBank/DDBJ databases">
        <title>Genome of the Chinese tree shrew, a rising model animal genetically related to primates.</title>
        <authorList>
            <person name="Zhang G."/>
            <person name="Fan Y."/>
            <person name="Yao Y."/>
            <person name="Huang Z."/>
        </authorList>
    </citation>
    <scope>NUCLEOTIDE SEQUENCE [LARGE SCALE GENOMIC DNA]</scope>
</reference>
<dbReference type="InParanoid" id="L9JAR5"/>
<proteinExistence type="predicted"/>
<name>L9JAR5_TUPCH</name>
<dbReference type="AlphaFoldDB" id="L9JAR5"/>